<keyword evidence="2 8" id="KW-0812">Transmembrane</keyword>
<evidence type="ECO:0000256" key="6">
    <source>
        <dbReference type="ARBA" id="ARBA00023170"/>
    </source>
</evidence>
<comment type="caution">
    <text evidence="10">The sequence shown here is derived from an EMBL/GenBank/DDBJ whole genome shotgun (WGS) entry which is preliminary data.</text>
</comment>
<feature type="transmembrane region" description="Helical" evidence="8">
    <location>
        <begin position="137"/>
        <end position="159"/>
    </location>
</feature>
<proteinExistence type="predicted"/>
<dbReference type="Proteomes" id="UP000663828">
    <property type="component" value="Unassembled WGS sequence"/>
</dbReference>
<reference evidence="10" key="1">
    <citation type="submission" date="2021-02" db="EMBL/GenBank/DDBJ databases">
        <authorList>
            <person name="Nowell W R."/>
        </authorList>
    </citation>
    <scope>NUCLEOTIDE SEQUENCE</scope>
</reference>
<dbReference type="AlphaFoldDB" id="A0A814KFB2"/>
<keyword evidence="4" id="KW-0297">G-protein coupled receptor</keyword>
<keyword evidence="3 8" id="KW-1133">Transmembrane helix</keyword>
<dbReference type="InterPro" id="IPR017452">
    <property type="entry name" value="GPCR_Rhodpsn_7TM"/>
</dbReference>
<name>A0A814KFB2_ADIRI</name>
<dbReference type="Pfam" id="PF00001">
    <property type="entry name" value="7tm_1"/>
    <property type="match status" value="1"/>
</dbReference>
<dbReference type="GO" id="GO:0005886">
    <property type="term" value="C:plasma membrane"/>
    <property type="evidence" value="ECO:0007669"/>
    <property type="project" value="TreeGrafter"/>
</dbReference>
<keyword evidence="5 8" id="KW-0472">Membrane</keyword>
<evidence type="ECO:0000256" key="2">
    <source>
        <dbReference type="ARBA" id="ARBA00022692"/>
    </source>
</evidence>
<evidence type="ECO:0000313" key="10">
    <source>
        <dbReference type="EMBL" id="CAF1048719.1"/>
    </source>
</evidence>
<feature type="transmembrane region" description="Helical" evidence="8">
    <location>
        <begin position="227"/>
        <end position="251"/>
    </location>
</feature>
<dbReference type="OrthoDB" id="10319296at2759"/>
<protein>
    <recommendedName>
        <fullName evidence="9">G-protein coupled receptors family 1 profile domain-containing protein</fullName>
    </recommendedName>
</protein>
<dbReference type="PANTHER" id="PTHR24243:SF233">
    <property type="entry name" value="THYROTROPIN-RELEASING HORMONE RECEPTOR"/>
    <property type="match status" value="1"/>
</dbReference>
<evidence type="ECO:0000313" key="12">
    <source>
        <dbReference type="Proteomes" id="UP000663828"/>
    </source>
</evidence>
<evidence type="ECO:0000256" key="4">
    <source>
        <dbReference type="ARBA" id="ARBA00023040"/>
    </source>
</evidence>
<evidence type="ECO:0000256" key="1">
    <source>
        <dbReference type="ARBA" id="ARBA00004141"/>
    </source>
</evidence>
<feature type="transmembrane region" description="Helical" evidence="8">
    <location>
        <begin position="16"/>
        <end position="40"/>
    </location>
</feature>
<keyword evidence="6" id="KW-0675">Receptor</keyword>
<evidence type="ECO:0000256" key="7">
    <source>
        <dbReference type="ARBA" id="ARBA00023224"/>
    </source>
</evidence>
<evidence type="ECO:0000259" key="9">
    <source>
        <dbReference type="PROSITE" id="PS50262"/>
    </source>
</evidence>
<dbReference type="SUPFAM" id="SSF81321">
    <property type="entry name" value="Family A G protein-coupled receptor-like"/>
    <property type="match status" value="1"/>
</dbReference>
<dbReference type="PANTHER" id="PTHR24243">
    <property type="entry name" value="G-PROTEIN COUPLED RECEPTOR"/>
    <property type="match status" value="1"/>
</dbReference>
<gene>
    <name evidence="10" type="ORF">EDS130_LOCUS17313</name>
    <name evidence="11" type="ORF">XAT740_LOCUS57899</name>
</gene>
<feature type="transmembrane region" description="Helical" evidence="8">
    <location>
        <begin position="52"/>
        <end position="75"/>
    </location>
</feature>
<sequence>MSSSSETSYTLAAEQITIYGSFLLFVLGVVGSLLNILVFLTLRTFRQSSCAFYLTAMSGVNLGYLLSSVLPRVLLALYDNDGTENSLFYCRFRNYLSTVCSILSLTCFCLATMDQYFATCTRSRFHRWCNIKVAQRLVIIFSVVWILHSLPYFFLFNHVRSPISQKNSCVMTNTFYIQYRAYCIVIVLMGVLPMSITIIFGSMAYHNVQQLAYRTVPIVRQQLDKQLTVMVLTHVVLDCFAIIPFTVSYIVQLNTKQINNAAVTTAIHLVYNTAVVVSYLHFSSPFYIYICVSERFRRQLLRVLQNIHFKLFKPKPKIDINRVAPTD</sequence>
<keyword evidence="12" id="KW-1185">Reference proteome</keyword>
<dbReference type="Gene3D" id="1.20.1070.10">
    <property type="entry name" value="Rhodopsin 7-helix transmembrane proteins"/>
    <property type="match status" value="1"/>
</dbReference>
<dbReference type="InterPro" id="IPR000276">
    <property type="entry name" value="GPCR_Rhodpsn"/>
</dbReference>
<organism evidence="10 13">
    <name type="scientific">Adineta ricciae</name>
    <name type="common">Rotifer</name>
    <dbReference type="NCBI Taxonomy" id="249248"/>
    <lineage>
        <taxon>Eukaryota</taxon>
        <taxon>Metazoa</taxon>
        <taxon>Spiralia</taxon>
        <taxon>Gnathifera</taxon>
        <taxon>Rotifera</taxon>
        <taxon>Eurotatoria</taxon>
        <taxon>Bdelloidea</taxon>
        <taxon>Adinetida</taxon>
        <taxon>Adinetidae</taxon>
        <taxon>Adineta</taxon>
    </lineage>
</organism>
<dbReference type="EMBL" id="CAJNOJ010000077">
    <property type="protein sequence ID" value="CAF1048719.1"/>
    <property type="molecule type" value="Genomic_DNA"/>
</dbReference>
<comment type="subcellular location">
    <subcellularLocation>
        <location evidence="1">Membrane</location>
        <topology evidence="1">Multi-pass membrane protein</topology>
    </subcellularLocation>
</comment>
<evidence type="ECO:0000313" key="11">
    <source>
        <dbReference type="EMBL" id="CAF1666631.1"/>
    </source>
</evidence>
<keyword evidence="7" id="KW-0807">Transducer</keyword>
<dbReference type="PROSITE" id="PS50262">
    <property type="entry name" value="G_PROTEIN_RECEP_F1_2"/>
    <property type="match status" value="1"/>
</dbReference>
<dbReference type="GO" id="GO:0004930">
    <property type="term" value="F:G protein-coupled receptor activity"/>
    <property type="evidence" value="ECO:0007669"/>
    <property type="project" value="UniProtKB-KW"/>
</dbReference>
<evidence type="ECO:0000313" key="13">
    <source>
        <dbReference type="Proteomes" id="UP000663852"/>
    </source>
</evidence>
<evidence type="ECO:0000256" key="5">
    <source>
        <dbReference type="ARBA" id="ARBA00023136"/>
    </source>
</evidence>
<feature type="domain" description="G-protein coupled receptors family 1 profile" evidence="9">
    <location>
        <begin position="31"/>
        <end position="289"/>
    </location>
</feature>
<feature type="transmembrane region" description="Helical" evidence="8">
    <location>
        <begin position="95"/>
        <end position="117"/>
    </location>
</feature>
<dbReference type="Proteomes" id="UP000663852">
    <property type="component" value="Unassembled WGS sequence"/>
</dbReference>
<feature type="transmembrane region" description="Helical" evidence="8">
    <location>
        <begin position="179"/>
        <end position="206"/>
    </location>
</feature>
<evidence type="ECO:0000256" key="8">
    <source>
        <dbReference type="SAM" id="Phobius"/>
    </source>
</evidence>
<accession>A0A814KFB2</accession>
<evidence type="ECO:0000256" key="3">
    <source>
        <dbReference type="ARBA" id="ARBA00022989"/>
    </source>
</evidence>
<dbReference type="EMBL" id="CAJNOR010012262">
    <property type="protein sequence ID" value="CAF1666631.1"/>
    <property type="molecule type" value="Genomic_DNA"/>
</dbReference>